<comment type="similarity">
    <text evidence="3">In the C-terminal section; belongs to the peptidase M41 family.</text>
</comment>
<keyword evidence="5" id="KW-0645">Protease</keyword>
<evidence type="ECO:0000256" key="9">
    <source>
        <dbReference type="ARBA" id="ARBA00022801"/>
    </source>
</evidence>
<dbReference type="Gene3D" id="3.40.50.300">
    <property type="entry name" value="P-loop containing nucleotide triphosphate hydrolases"/>
    <property type="match status" value="1"/>
</dbReference>
<sequence length="687" mass="75161">MSSQNPLNKLKKNPTKKVVKPTNKDGSKKAPLTRSQKIFRGPLFWIIVAIFGVTIFGQITNAANRYTEIKTSQAIDAISRAQVESAVLVDKSQKIRLILNSGNTIKGATKVEASYIARQEPNLIDALTANPPTKGWSVSVPSQSFLTTFFFTFGPILIIGFLFFLMMSNAQGGNRVFSFGKSRAKLQDNDVPQNTFDDVAGADEAIAELEEIKDFLADPAKYALLGAKIPKGVLLYGPPGTGKTLLARAVAGEAKVPFYSISGSDFVEMFVGVGAARVRDLFNQAKANAPAIVFVDEIDAVGRQRGAGMGGGHDEREQTLNQLLVEMDGFEANGQVILIAATNRPDVLDPALLRPGRFDRQIPVERPDLKGREDILKVHAKGKPLSKDVELVAYARRTPGFTGADLANVLNEAALLTAREGQKTITNTQIDEAIDRVMAGPQRKSRLMSEEERRVTAYHEAGHALVAYALPHTDPVHKITIMPRGRALGYTMVLPDEDKYSTTRNQLLDQLAYSLGGRAAEELIFHDPSTGASNDIEKATALARAMVTQYGMTEAIGAIKLGTDASEPFMGRDYGHQRDYSENVAAIVDGEIRKLIEKAHQEAYDILEANRGILDEMVLELLEKETLNKEEIAAIFAKVKSWPKRPAWTGSENRLPSTQPPVDIPERATPQDAPRKSRRVKKATSSD</sequence>
<evidence type="ECO:0000256" key="1">
    <source>
        <dbReference type="ARBA" id="ARBA00001947"/>
    </source>
</evidence>
<evidence type="ECO:0000256" key="2">
    <source>
        <dbReference type="ARBA" id="ARBA00004370"/>
    </source>
</evidence>
<dbReference type="InterPro" id="IPR041569">
    <property type="entry name" value="AAA_lid_3"/>
</dbReference>
<evidence type="ECO:0000256" key="4">
    <source>
        <dbReference type="ARBA" id="ARBA00022475"/>
    </source>
</evidence>
<evidence type="ECO:0000256" key="13">
    <source>
        <dbReference type="ARBA" id="ARBA00023049"/>
    </source>
</evidence>
<dbReference type="EMBL" id="CAFABJ010000008">
    <property type="protein sequence ID" value="CAB4820566.1"/>
    <property type="molecule type" value="Genomic_DNA"/>
</dbReference>
<dbReference type="Pfam" id="PF00004">
    <property type="entry name" value="AAA"/>
    <property type="match status" value="1"/>
</dbReference>
<organism evidence="18">
    <name type="scientific">freshwater metagenome</name>
    <dbReference type="NCBI Taxonomy" id="449393"/>
    <lineage>
        <taxon>unclassified sequences</taxon>
        <taxon>metagenomes</taxon>
        <taxon>ecological metagenomes</taxon>
    </lineage>
</organism>
<feature type="transmembrane region" description="Helical" evidence="16">
    <location>
        <begin position="38"/>
        <end position="59"/>
    </location>
</feature>
<evidence type="ECO:0000256" key="3">
    <source>
        <dbReference type="ARBA" id="ARBA00010044"/>
    </source>
</evidence>
<keyword evidence="13" id="KW-0482">Metalloprotease</keyword>
<dbReference type="Gene3D" id="1.20.58.760">
    <property type="entry name" value="Peptidase M41"/>
    <property type="match status" value="1"/>
</dbReference>
<dbReference type="GO" id="GO:0016887">
    <property type="term" value="F:ATP hydrolysis activity"/>
    <property type="evidence" value="ECO:0007669"/>
    <property type="project" value="InterPro"/>
</dbReference>
<keyword evidence="9" id="KW-0378">Hydrolase</keyword>
<dbReference type="FunFam" id="1.20.58.760:FF:000001">
    <property type="entry name" value="ATP-dependent zinc metalloprotease FtsH"/>
    <property type="match status" value="1"/>
</dbReference>
<keyword evidence="8" id="KW-0547">Nucleotide-binding</keyword>
<evidence type="ECO:0000256" key="14">
    <source>
        <dbReference type="ARBA" id="ARBA00023136"/>
    </source>
</evidence>
<dbReference type="PROSITE" id="PS00674">
    <property type="entry name" value="AAA"/>
    <property type="match status" value="1"/>
</dbReference>
<dbReference type="InterPro" id="IPR003593">
    <property type="entry name" value="AAA+_ATPase"/>
</dbReference>
<proteinExistence type="inferred from homology"/>
<keyword evidence="4" id="KW-1003">Cell membrane</keyword>
<dbReference type="CDD" id="cd19501">
    <property type="entry name" value="RecA-like_FtsH"/>
    <property type="match status" value="1"/>
</dbReference>
<dbReference type="GO" id="GO:0030163">
    <property type="term" value="P:protein catabolic process"/>
    <property type="evidence" value="ECO:0007669"/>
    <property type="project" value="TreeGrafter"/>
</dbReference>
<feature type="region of interest" description="Disordered" evidence="15">
    <location>
        <begin position="1"/>
        <end position="31"/>
    </location>
</feature>
<evidence type="ECO:0000256" key="11">
    <source>
        <dbReference type="ARBA" id="ARBA00022840"/>
    </source>
</evidence>
<feature type="domain" description="AAA+ ATPase" evidence="17">
    <location>
        <begin position="229"/>
        <end position="368"/>
    </location>
</feature>
<evidence type="ECO:0000256" key="5">
    <source>
        <dbReference type="ARBA" id="ARBA00022670"/>
    </source>
</evidence>
<dbReference type="GO" id="GO:0004176">
    <property type="term" value="F:ATP-dependent peptidase activity"/>
    <property type="evidence" value="ECO:0007669"/>
    <property type="project" value="InterPro"/>
</dbReference>
<dbReference type="InterPro" id="IPR011546">
    <property type="entry name" value="Pept_M41_FtsH_extracell"/>
</dbReference>
<feature type="compositionally biased region" description="Basic residues" evidence="15">
    <location>
        <begin position="9"/>
        <end position="19"/>
    </location>
</feature>
<dbReference type="GO" id="GO:0005886">
    <property type="term" value="C:plasma membrane"/>
    <property type="evidence" value="ECO:0007669"/>
    <property type="project" value="TreeGrafter"/>
</dbReference>
<protein>
    <submittedName>
        <fullName evidence="18">Unannotated protein</fullName>
    </submittedName>
</protein>
<evidence type="ECO:0000259" key="17">
    <source>
        <dbReference type="SMART" id="SM00382"/>
    </source>
</evidence>
<feature type="compositionally biased region" description="Basic residues" evidence="15">
    <location>
        <begin position="676"/>
        <end position="687"/>
    </location>
</feature>
<evidence type="ECO:0000256" key="6">
    <source>
        <dbReference type="ARBA" id="ARBA00022692"/>
    </source>
</evidence>
<dbReference type="FunFam" id="1.10.8.60:FF:000001">
    <property type="entry name" value="ATP-dependent zinc metalloprotease FtsH"/>
    <property type="match status" value="1"/>
</dbReference>
<dbReference type="Pfam" id="PF06480">
    <property type="entry name" value="FtsH_ext"/>
    <property type="match status" value="1"/>
</dbReference>
<comment type="subcellular location">
    <subcellularLocation>
        <location evidence="2">Membrane</location>
    </subcellularLocation>
</comment>
<dbReference type="PANTHER" id="PTHR23076:SF97">
    <property type="entry name" value="ATP-DEPENDENT ZINC METALLOPROTEASE YME1L1"/>
    <property type="match status" value="1"/>
</dbReference>
<dbReference type="GO" id="GO:0008270">
    <property type="term" value="F:zinc ion binding"/>
    <property type="evidence" value="ECO:0007669"/>
    <property type="project" value="InterPro"/>
</dbReference>
<keyword evidence="12 16" id="KW-1133">Transmembrane helix</keyword>
<evidence type="ECO:0000256" key="8">
    <source>
        <dbReference type="ARBA" id="ARBA00022741"/>
    </source>
</evidence>
<dbReference type="NCBIfam" id="TIGR01241">
    <property type="entry name" value="FtsH_fam"/>
    <property type="match status" value="1"/>
</dbReference>
<keyword evidence="10" id="KW-0862">Zinc</keyword>
<dbReference type="HAMAP" id="MF_01458">
    <property type="entry name" value="FtsH"/>
    <property type="match status" value="1"/>
</dbReference>
<evidence type="ECO:0000256" key="12">
    <source>
        <dbReference type="ARBA" id="ARBA00022989"/>
    </source>
</evidence>
<dbReference type="PANTHER" id="PTHR23076">
    <property type="entry name" value="METALLOPROTEASE M41 FTSH"/>
    <property type="match status" value="1"/>
</dbReference>
<feature type="transmembrane region" description="Helical" evidence="16">
    <location>
        <begin position="145"/>
        <end position="165"/>
    </location>
</feature>
<dbReference type="GO" id="GO:0006508">
    <property type="term" value="P:proteolysis"/>
    <property type="evidence" value="ECO:0007669"/>
    <property type="project" value="UniProtKB-KW"/>
</dbReference>
<dbReference type="InterPro" id="IPR003959">
    <property type="entry name" value="ATPase_AAA_core"/>
</dbReference>
<reference evidence="18" key="1">
    <citation type="submission" date="2020-05" db="EMBL/GenBank/DDBJ databases">
        <authorList>
            <person name="Chiriac C."/>
            <person name="Salcher M."/>
            <person name="Ghai R."/>
            <person name="Kavagutti S V."/>
        </authorList>
    </citation>
    <scope>NUCLEOTIDE SEQUENCE</scope>
</reference>
<evidence type="ECO:0000256" key="15">
    <source>
        <dbReference type="SAM" id="MobiDB-lite"/>
    </source>
</evidence>
<keyword evidence="6 16" id="KW-0812">Transmembrane</keyword>
<keyword evidence="11" id="KW-0067">ATP-binding</keyword>
<dbReference type="InterPro" id="IPR027417">
    <property type="entry name" value="P-loop_NTPase"/>
</dbReference>
<keyword evidence="7" id="KW-0479">Metal-binding</keyword>
<evidence type="ECO:0000256" key="7">
    <source>
        <dbReference type="ARBA" id="ARBA00022723"/>
    </source>
</evidence>
<evidence type="ECO:0000256" key="10">
    <source>
        <dbReference type="ARBA" id="ARBA00022833"/>
    </source>
</evidence>
<comment type="cofactor">
    <cofactor evidence="1">
        <name>Zn(2+)</name>
        <dbReference type="ChEBI" id="CHEBI:29105"/>
    </cofactor>
</comment>
<dbReference type="SUPFAM" id="SSF140990">
    <property type="entry name" value="FtsH protease domain-like"/>
    <property type="match status" value="1"/>
</dbReference>
<dbReference type="InterPro" id="IPR000642">
    <property type="entry name" value="Peptidase_M41"/>
</dbReference>
<dbReference type="InterPro" id="IPR037219">
    <property type="entry name" value="Peptidase_M41-like"/>
</dbReference>
<evidence type="ECO:0000256" key="16">
    <source>
        <dbReference type="SAM" id="Phobius"/>
    </source>
</evidence>
<dbReference type="GO" id="GO:0004222">
    <property type="term" value="F:metalloendopeptidase activity"/>
    <property type="evidence" value="ECO:0007669"/>
    <property type="project" value="InterPro"/>
</dbReference>
<dbReference type="SUPFAM" id="SSF52540">
    <property type="entry name" value="P-loop containing nucleoside triphosphate hydrolases"/>
    <property type="match status" value="1"/>
</dbReference>
<dbReference type="SMART" id="SM00382">
    <property type="entry name" value="AAA"/>
    <property type="match status" value="1"/>
</dbReference>
<dbReference type="Pfam" id="PF17862">
    <property type="entry name" value="AAA_lid_3"/>
    <property type="match status" value="1"/>
</dbReference>
<dbReference type="InterPro" id="IPR003960">
    <property type="entry name" value="ATPase_AAA_CS"/>
</dbReference>
<dbReference type="Pfam" id="PF01434">
    <property type="entry name" value="Peptidase_M41"/>
    <property type="match status" value="1"/>
</dbReference>
<evidence type="ECO:0000313" key="18">
    <source>
        <dbReference type="EMBL" id="CAB4820566.1"/>
    </source>
</evidence>
<dbReference type="InterPro" id="IPR005936">
    <property type="entry name" value="FtsH"/>
</dbReference>
<dbReference type="FunFam" id="3.40.50.300:FF:000001">
    <property type="entry name" value="ATP-dependent zinc metalloprotease FtsH"/>
    <property type="match status" value="1"/>
</dbReference>
<dbReference type="GO" id="GO:0005524">
    <property type="term" value="F:ATP binding"/>
    <property type="evidence" value="ECO:0007669"/>
    <property type="project" value="UniProtKB-KW"/>
</dbReference>
<accession>A0A6J6ZLH4</accession>
<dbReference type="AlphaFoldDB" id="A0A6J6ZLH4"/>
<keyword evidence="14 16" id="KW-0472">Membrane</keyword>
<name>A0A6J6ZLH4_9ZZZZ</name>
<gene>
    <name evidence="18" type="ORF">UFOPK3217_00123</name>
</gene>
<dbReference type="Gene3D" id="1.10.8.60">
    <property type="match status" value="1"/>
</dbReference>
<feature type="region of interest" description="Disordered" evidence="15">
    <location>
        <begin position="645"/>
        <end position="687"/>
    </location>
</feature>